<dbReference type="InterPro" id="IPR018631">
    <property type="entry name" value="AAA-ATPase-like_dom"/>
</dbReference>
<evidence type="ECO:0000259" key="1">
    <source>
        <dbReference type="Pfam" id="PF09820"/>
    </source>
</evidence>
<dbReference type="PANTHER" id="PTHR34825:SF1">
    <property type="entry name" value="AAA-ATPASE-LIKE DOMAIN-CONTAINING PROTEIN"/>
    <property type="match status" value="1"/>
</dbReference>
<evidence type="ECO:0000313" key="2">
    <source>
        <dbReference type="EMBL" id="MCY7008351.1"/>
    </source>
</evidence>
<protein>
    <submittedName>
        <fullName evidence="2">AAA family ATPase</fullName>
    </submittedName>
</protein>
<feature type="domain" description="AAA-ATPase-like" evidence="1">
    <location>
        <begin position="3"/>
        <end position="91"/>
    </location>
</feature>
<dbReference type="Proteomes" id="UP001062738">
    <property type="component" value="Unassembled WGS sequence"/>
</dbReference>
<proteinExistence type="predicted"/>
<dbReference type="PANTHER" id="PTHR34825">
    <property type="entry name" value="CONSERVED PROTEIN, WITH A WEAK D-GALACTARATE DEHYDRATASE/ALTRONATE HYDROLASE DOMAIN"/>
    <property type="match status" value="1"/>
</dbReference>
<organism evidence="2 3">
    <name type="scientific">Fusobacterium simiae</name>
    <dbReference type="NCBI Taxonomy" id="855"/>
    <lineage>
        <taxon>Bacteria</taxon>
        <taxon>Fusobacteriati</taxon>
        <taxon>Fusobacteriota</taxon>
        <taxon>Fusobacteriia</taxon>
        <taxon>Fusobacteriales</taxon>
        <taxon>Fusobacteriaceae</taxon>
        <taxon>Fusobacterium</taxon>
    </lineage>
</organism>
<dbReference type="Pfam" id="PF09820">
    <property type="entry name" value="AAA-ATPase_like"/>
    <property type="match status" value="1"/>
</dbReference>
<name>A0ABT4DID1_FUSSI</name>
<comment type="caution">
    <text evidence="2">The sequence shown here is derived from an EMBL/GenBank/DDBJ whole genome shotgun (WGS) entry which is preliminary data.</text>
</comment>
<dbReference type="EMBL" id="JAOXXL010000017">
    <property type="protein sequence ID" value="MCY7008351.1"/>
    <property type="molecule type" value="Genomic_DNA"/>
</dbReference>
<reference evidence="2" key="1">
    <citation type="submission" date="2022-09" db="EMBL/GenBank/DDBJ databases">
        <authorList>
            <person name="Zoaiter M."/>
        </authorList>
    </citation>
    <scope>NUCLEOTIDE SEQUENCE</scope>
    <source>
        <strain evidence="2">DSM 19848</strain>
    </source>
</reference>
<sequence length="103" mass="12628">MCPRRFGKTLNMSMLKYFFDIQQKEENRKLFNNLFIENSKYISEQGKYPIIFLSFKDLKAKNWENSIFKLKNQLKDLYKEFLYLKGSLDEISQEDFNKIIYER</sequence>
<accession>A0ABT4DID1</accession>
<keyword evidence="3" id="KW-1185">Reference proteome</keyword>
<dbReference type="RefSeq" id="WP_265152275.1">
    <property type="nucleotide sequence ID" value="NZ_JAOXXL010000017.1"/>
</dbReference>
<gene>
    <name evidence="2" type="ORF">OCK72_06740</name>
</gene>
<evidence type="ECO:0000313" key="3">
    <source>
        <dbReference type="Proteomes" id="UP001062738"/>
    </source>
</evidence>